<accession>A0ABC8YUE0</accession>
<dbReference type="InterPro" id="IPR036249">
    <property type="entry name" value="Thioredoxin-like_sf"/>
</dbReference>
<dbReference type="EMBL" id="OZ075127">
    <property type="protein sequence ID" value="CAL4946722.1"/>
    <property type="molecule type" value="Genomic_DNA"/>
</dbReference>
<dbReference type="Gene3D" id="3.40.30.10">
    <property type="entry name" value="Glutaredoxin"/>
    <property type="match status" value="1"/>
</dbReference>
<dbReference type="PANTHER" id="PTHR13544">
    <property type="entry name" value="SELENOPROTEIN T"/>
    <property type="match status" value="1"/>
</dbReference>
<dbReference type="PANTHER" id="PTHR13544:SF0">
    <property type="entry name" value="THIOREDOXIN REDUCTASE-LIKE SELENOPROTEIN T"/>
    <property type="match status" value="1"/>
</dbReference>
<dbReference type="Pfam" id="PF10262">
    <property type="entry name" value="Rdx"/>
    <property type="match status" value="1"/>
</dbReference>
<keyword evidence="1" id="KW-0732">Signal</keyword>
<dbReference type="InterPro" id="IPR011893">
    <property type="entry name" value="Selenoprotein_Rdx-typ"/>
</dbReference>
<evidence type="ECO:0000256" key="3">
    <source>
        <dbReference type="SAM" id="MobiDB-lite"/>
    </source>
</evidence>
<sequence length="316" mass="34604">MARPFSPACRAKIPSFLCVVVDSRRSSPFPFGTLFFAPTEKRREEQRSAAAAMDRVQLVLLGLPILLFCSDVVTLFAPLPPATPQTDNQSRTGPNAFQPGDPSAADASAQAEPQVDGPGSGTTVDLKFCASCSYRGTAMTMKRMLETSFPGIHVVLENYPPPFPKRALSKAVPILQVGAMATLMAGDQIFPRFGMVPPPWYYSLRANRFGTMASIWLFGNFAQSFLQSSGAFEVYCNGQLVFSKLSEQRFPSELELQQLIGNRIPDSHDTTDNNIPDSQDTIDNSIPDSQDTIDTNIPDSQVEENLEKDLALDVEL</sequence>
<evidence type="ECO:0000313" key="5">
    <source>
        <dbReference type="Proteomes" id="UP001497457"/>
    </source>
</evidence>
<feature type="compositionally biased region" description="Polar residues" evidence="3">
    <location>
        <begin position="84"/>
        <end position="95"/>
    </location>
</feature>
<gene>
    <name evidence="4" type="ORF">URODEC1_LOCUS36294</name>
</gene>
<feature type="compositionally biased region" description="Polar residues" evidence="3">
    <location>
        <begin position="272"/>
        <end position="296"/>
    </location>
</feature>
<evidence type="ECO:0000256" key="1">
    <source>
        <dbReference type="ARBA" id="ARBA00022729"/>
    </source>
</evidence>
<evidence type="ECO:0008006" key="6">
    <source>
        <dbReference type="Google" id="ProtNLM"/>
    </source>
</evidence>
<dbReference type="SUPFAM" id="SSF52833">
    <property type="entry name" value="Thioredoxin-like"/>
    <property type="match status" value="1"/>
</dbReference>
<reference evidence="4 5" key="2">
    <citation type="submission" date="2024-10" db="EMBL/GenBank/DDBJ databases">
        <authorList>
            <person name="Ryan C."/>
        </authorList>
    </citation>
    <scope>NUCLEOTIDE SEQUENCE [LARGE SCALE GENOMIC DNA]</scope>
</reference>
<protein>
    <recommendedName>
        <fullName evidence="6">SelT-like protein</fullName>
    </recommendedName>
</protein>
<dbReference type="InterPro" id="IPR019389">
    <property type="entry name" value="Selenoprotein_T"/>
</dbReference>
<name>A0ABC8YUE0_9POAL</name>
<dbReference type="NCBIfam" id="TIGR02174">
    <property type="entry name" value="CXXU_selWTH"/>
    <property type="match status" value="1"/>
</dbReference>
<dbReference type="AlphaFoldDB" id="A0ABC8YUE0"/>
<proteinExistence type="predicted"/>
<dbReference type="Proteomes" id="UP001497457">
    <property type="component" value="Chromosome 17b"/>
</dbReference>
<evidence type="ECO:0000313" key="4">
    <source>
        <dbReference type="EMBL" id="CAL4946722.1"/>
    </source>
</evidence>
<feature type="region of interest" description="Disordered" evidence="3">
    <location>
        <begin position="83"/>
        <end position="120"/>
    </location>
</feature>
<feature type="region of interest" description="Disordered" evidence="3">
    <location>
        <begin position="263"/>
        <end position="296"/>
    </location>
</feature>
<reference evidence="5" key="1">
    <citation type="submission" date="2024-06" db="EMBL/GenBank/DDBJ databases">
        <authorList>
            <person name="Ryan C."/>
        </authorList>
    </citation>
    <scope>NUCLEOTIDE SEQUENCE [LARGE SCALE GENOMIC DNA]</scope>
</reference>
<keyword evidence="2" id="KW-0676">Redox-active center</keyword>
<evidence type="ECO:0000256" key="2">
    <source>
        <dbReference type="ARBA" id="ARBA00023284"/>
    </source>
</evidence>
<organism evidence="4 5">
    <name type="scientific">Urochloa decumbens</name>
    <dbReference type="NCBI Taxonomy" id="240449"/>
    <lineage>
        <taxon>Eukaryota</taxon>
        <taxon>Viridiplantae</taxon>
        <taxon>Streptophyta</taxon>
        <taxon>Embryophyta</taxon>
        <taxon>Tracheophyta</taxon>
        <taxon>Spermatophyta</taxon>
        <taxon>Magnoliopsida</taxon>
        <taxon>Liliopsida</taxon>
        <taxon>Poales</taxon>
        <taxon>Poaceae</taxon>
        <taxon>PACMAD clade</taxon>
        <taxon>Panicoideae</taxon>
        <taxon>Panicodae</taxon>
        <taxon>Paniceae</taxon>
        <taxon>Melinidinae</taxon>
        <taxon>Urochloa</taxon>
    </lineage>
</organism>
<keyword evidence="5" id="KW-1185">Reference proteome</keyword>